<evidence type="ECO:0000313" key="2">
    <source>
        <dbReference type="Proteomes" id="UP001139534"/>
    </source>
</evidence>
<protein>
    <submittedName>
        <fullName evidence="1">Uncharacterized protein</fullName>
    </submittedName>
</protein>
<proteinExistence type="predicted"/>
<keyword evidence="2" id="KW-1185">Reference proteome</keyword>
<gene>
    <name evidence="1" type="ORF">M0651_18935</name>
</gene>
<evidence type="ECO:0000313" key="1">
    <source>
        <dbReference type="EMBL" id="MCK8489252.1"/>
    </source>
</evidence>
<dbReference type="EMBL" id="JALPRK010000021">
    <property type="protein sequence ID" value="MCK8489252.1"/>
    <property type="molecule type" value="Genomic_DNA"/>
</dbReference>
<dbReference type="Proteomes" id="UP001139534">
    <property type="component" value="Unassembled WGS sequence"/>
</dbReference>
<dbReference type="Gene3D" id="3.40.50.300">
    <property type="entry name" value="P-loop containing nucleotide triphosphate hydrolases"/>
    <property type="match status" value="1"/>
</dbReference>
<organism evidence="1 2">
    <name type="scientific">Paenibacillus mellifer</name>
    <dbReference type="NCBI Taxonomy" id="2937794"/>
    <lineage>
        <taxon>Bacteria</taxon>
        <taxon>Bacillati</taxon>
        <taxon>Bacillota</taxon>
        <taxon>Bacilli</taxon>
        <taxon>Bacillales</taxon>
        <taxon>Paenibacillaceae</taxon>
        <taxon>Paenibacillus</taxon>
    </lineage>
</organism>
<dbReference type="AlphaFoldDB" id="A0A9X1Y1K4"/>
<name>A0A9X1Y1K4_9BACL</name>
<dbReference type="RefSeq" id="WP_248553291.1">
    <property type="nucleotide sequence ID" value="NZ_JALPRK010000021.1"/>
</dbReference>
<sequence length="734" mass="83953">MQFLSTLNENPAKVNLQPSGITALLVAPTSSGKTTVTVQFATYGAARILRLAIGDSSSTITDRQLVYTSALKDHIIVSVKPKSPFVPLPEFTSRITSKLVERLIHTNKKLRTIDVSEIEAEVQKDLDRAFNKAMNTHAEYSLLEKDVVENAVNSLTTPVASFLKKYGIEIYNHAANGLDVNEATKNSKKLREAIKAKLLQFIHDNDDIQMILDQVYSQLNDSLDRYFHSYFDPEKKSGDGYFFKIIDLNVLPADREFIQAFFSNNNVHKGARLSIEVLCEEIIIHVPMNDNLVEMILANKMARSKNTLNRSVFEDFNREHVSITLLDTQGMFHAATDEELEADRLRQMLYNTRYDALIFLTPMSGNSNDAKFQTLLTHELSKYKKNVPVFFLCNKADEYADKLRKEDTTSSSDTLDDLFGISEPASQLSVLNRVLNKAEENTQPYIKALDERDQGKAIVLPVMFKDPVHQQDKEDLYRCGSDSVIKTMVDTIEESLLQAATFIQFKYHNDMGSSQRPFEVNQNKLVQYLLESWTKVETNNQVKKPALENIYHNLGRRPQGNGFNALVVRLKRGEGWDSNIRADYYINHDSFHIRFPANLANLVSPEFLAKLVYEAIDFHGKFEDSDLTKIFSPINHYFMWGKNRFVSDVLYQQTFAKAWSRYYSNTAVFNEFLKESEQLFLITPEQLSIYADHLPFDNQEPPAGTEVLHKIVTALQRQLEAALSFLFNMHVYKQ</sequence>
<comment type="caution">
    <text evidence="1">The sequence shown here is derived from an EMBL/GenBank/DDBJ whole genome shotgun (WGS) entry which is preliminary data.</text>
</comment>
<dbReference type="SUPFAM" id="SSF52540">
    <property type="entry name" value="P-loop containing nucleoside triphosphate hydrolases"/>
    <property type="match status" value="1"/>
</dbReference>
<reference evidence="1" key="1">
    <citation type="submission" date="2022-04" db="EMBL/GenBank/DDBJ databases">
        <authorList>
            <person name="Seo M.-J."/>
        </authorList>
    </citation>
    <scope>NUCLEOTIDE SEQUENCE</scope>
    <source>
        <strain evidence="1">MBLB2552</strain>
    </source>
</reference>
<accession>A0A9X1Y1K4</accession>
<dbReference type="InterPro" id="IPR027417">
    <property type="entry name" value="P-loop_NTPase"/>
</dbReference>